<organism evidence="2 3">
    <name type="scientific">Albidovulum denitrificans</name>
    <dbReference type="NCBI Taxonomy" id="404881"/>
    <lineage>
        <taxon>Bacteria</taxon>
        <taxon>Pseudomonadati</taxon>
        <taxon>Pseudomonadota</taxon>
        <taxon>Alphaproteobacteria</taxon>
        <taxon>Rhodobacterales</taxon>
        <taxon>Paracoccaceae</taxon>
        <taxon>Albidovulum</taxon>
    </lineage>
</organism>
<dbReference type="InterPro" id="IPR053172">
    <property type="entry name" value="Tn903_transposase"/>
</dbReference>
<evidence type="ECO:0000313" key="3">
    <source>
        <dbReference type="Proteomes" id="UP000238338"/>
    </source>
</evidence>
<dbReference type="PANTHER" id="PTHR34631">
    <property type="match status" value="1"/>
</dbReference>
<keyword evidence="3" id="KW-1185">Reference proteome</keyword>
<dbReference type="PANTHER" id="PTHR34631:SF3">
    <property type="entry name" value="ISSOD12 TRANSPOSASE TNPA_ISSOD12"/>
    <property type="match status" value="1"/>
</dbReference>
<feature type="domain" description="Transposase DDE" evidence="1">
    <location>
        <begin position="3"/>
        <end position="67"/>
    </location>
</feature>
<dbReference type="Pfam" id="PF13737">
    <property type="entry name" value="DDE_Tnp_1_5"/>
    <property type="match status" value="1"/>
</dbReference>
<dbReference type="Proteomes" id="UP000238338">
    <property type="component" value="Unassembled WGS sequence"/>
</dbReference>
<dbReference type="AlphaFoldDB" id="A0A2S8SAQ6"/>
<name>A0A2S8SAQ6_9RHOB</name>
<reference evidence="2 3" key="1">
    <citation type="submission" date="2018-02" db="EMBL/GenBank/DDBJ databases">
        <title>Genomic Encyclopedia of Archaeal and Bacterial Type Strains, Phase II (KMG-II): from individual species to whole genera.</title>
        <authorList>
            <person name="Goeker M."/>
        </authorList>
    </citation>
    <scope>NUCLEOTIDE SEQUENCE [LARGE SCALE GENOMIC DNA]</scope>
    <source>
        <strain evidence="2 3">DSM 18921</strain>
    </source>
</reference>
<accession>A0A2S8SAQ6</accession>
<sequence>MLRNWFEQPWRGGFVESQLRLIGLDWTVPEISTLSRRQKTLAVNIPYRGSKGPLHLLIDSTGIKVEGQWHARNHGGAKQRVWRKIHLRIDEQTLEVRAVEITGSQIGHAPVLPDLLDQIPADQEIGSVTADGAYDT</sequence>
<dbReference type="InterPro" id="IPR025668">
    <property type="entry name" value="Tnp_DDE_dom"/>
</dbReference>
<proteinExistence type="predicted"/>
<protein>
    <submittedName>
        <fullName evidence="2">DDE family transposase</fullName>
    </submittedName>
</protein>
<gene>
    <name evidence="2" type="ORF">LX70_01733</name>
</gene>
<dbReference type="EMBL" id="PVEP01000002">
    <property type="protein sequence ID" value="PQV57921.1"/>
    <property type="molecule type" value="Genomic_DNA"/>
</dbReference>
<evidence type="ECO:0000313" key="2">
    <source>
        <dbReference type="EMBL" id="PQV57921.1"/>
    </source>
</evidence>
<comment type="caution">
    <text evidence="2">The sequence shown here is derived from an EMBL/GenBank/DDBJ whole genome shotgun (WGS) entry which is preliminary data.</text>
</comment>
<evidence type="ECO:0000259" key="1">
    <source>
        <dbReference type="Pfam" id="PF13737"/>
    </source>
</evidence>